<proteinExistence type="predicted"/>
<feature type="compositionally biased region" description="Basic and acidic residues" evidence="1">
    <location>
        <begin position="109"/>
        <end position="121"/>
    </location>
</feature>
<reference evidence="2 3" key="1">
    <citation type="journal article" date="2019" name="Nat. Ecol. Evol.">
        <title>Megaphylogeny resolves global patterns of mushroom evolution.</title>
        <authorList>
            <person name="Varga T."/>
            <person name="Krizsan K."/>
            <person name="Foldi C."/>
            <person name="Dima B."/>
            <person name="Sanchez-Garcia M."/>
            <person name="Sanchez-Ramirez S."/>
            <person name="Szollosi G.J."/>
            <person name="Szarkandi J.G."/>
            <person name="Papp V."/>
            <person name="Albert L."/>
            <person name="Andreopoulos W."/>
            <person name="Angelini C."/>
            <person name="Antonin V."/>
            <person name="Barry K.W."/>
            <person name="Bougher N.L."/>
            <person name="Buchanan P."/>
            <person name="Buyck B."/>
            <person name="Bense V."/>
            <person name="Catcheside P."/>
            <person name="Chovatia M."/>
            <person name="Cooper J."/>
            <person name="Damon W."/>
            <person name="Desjardin D."/>
            <person name="Finy P."/>
            <person name="Geml J."/>
            <person name="Haridas S."/>
            <person name="Hughes K."/>
            <person name="Justo A."/>
            <person name="Karasinski D."/>
            <person name="Kautmanova I."/>
            <person name="Kiss B."/>
            <person name="Kocsube S."/>
            <person name="Kotiranta H."/>
            <person name="LaButti K.M."/>
            <person name="Lechner B.E."/>
            <person name="Liimatainen K."/>
            <person name="Lipzen A."/>
            <person name="Lukacs Z."/>
            <person name="Mihaltcheva S."/>
            <person name="Morgado L.N."/>
            <person name="Niskanen T."/>
            <person name="Noordeloos M.E."/>
            <person name="Ohm R.A."/>
            <person name="Ortiz-Santana B."/>
            <person name="Ovrebo C."/>
            <person name="Racz N."/>
            <person name="Riley R."/>
            <person name="Savchenko A."/>
            <person name="Shiryaev A."/>
            <person name="Soop K."/>
            <person name="Spirin V."/>
            <person name="Szebenyi C."/>
            <person name="Tomsovsky M."/>
            <person name="Tulloss R.E."/>
            <person name="Uehling J."/>
            <person name="Grigoriev I.V."/>
            <person name="Vagvolgyi C."/>
            <person name="Papp T."/>
            <person name="Martin F.M."/>
            <person name="Miettinen O."/>
            <person name="Hibbett D.S."/>
            <person name="Nagy L.G."/>
        </authorList>
    </citation>
    <scope>NUCLEOTIDE SEQUENCE [LARGE SCALE GENOMIC DNA]</scope>
    <source>
        <strain evidence="2 3">CBS 962.96</strain>
    </source>
</reference>
<protein>
    <submittedName>
        <fullName evidence="2">Uncharacterized protein</fullName>
    </submittedName>
</protein>
<gene>
    <name evidence="2" type="ORF">K435DRAFT_844676</name>
</gene>
<feature type="compositionally biased region" description="Basic residues" evidence="1">
    <location>
        <begin position="81"/>
        <end position="94"/>
    </location>
</feature>
<dbReference type="AlphaFoldDB" id="A0A4S8L078"/>
<feature type="region of interest" description="Disordered" evidence="1">
    <location>
        <begin position="79"/>
        <end position="121"/>
    </location>
</feature>
<sequence>MCPFMDTDQRTERTVAVKSFHVIALQASFTHYDWQNVDVKPCVPFYSRHVVLRFSKCAGLFTPEFGGSFFVASTSLTRVGPKSKKGKRKGKREKHKEIHIDSIPSMGNTKEKKDYTVPRFT</sequence>
<accession>A0A4S8L078</accession>
<organism evidence="2 3">
    <name type="scientific">Dendrothele bispora (strain CBS 962.96)</name>
    <dbReference type="NCBI Taxonomy" id="1314807"/>
    <lineage>
        <taxon>Eukaryota</taxon>
        <taxon>Fungi</taxon>
        <taxon>Dikarya</taxon>
        <taxon>Basidiomycota</taxon>
        <taxon>Agaricomycotina</taxon>
        <taxon>Agaricomycetes</taxon>
        <taxon>Agaricomycetidae</taxon>
        <taxon>Agaricales</taxon>
        <taxon>Agaricales incertae sedis</taxon>
        <taxon>Dendrothele</taxon>
    </lineage>
</organism>
<evidence type="ECO:0000256" key="1">
    <source>
        <dbReference type="SAM" id="MobiDB-lite"/>
    </source>
</evidence>
<name>A0A4S8L078_DENBC</name>
<evidence type="ECO:0000313" key="3">
    <source>
        <dbReference type="Proteomes" id="UP000297245"/>
    </source>
</evidence>
<dbReference type="EMBL" id="ML179793">
    <property type="protein sequence ID" value="THU81613.1"/>
    <property type="molecule type" value="Genomic_DNA"/>
</dbReference>
<keyword evidence="3" id="KW-1185">Reference proteome</keyword>
<evidence type="ECO:0000313" key="2">
    <source>
        <dbReference type="EMBL" id="THU81613.1"/>
    </source>
</evidence>
<dbReference type="Proteomes" id="UP000297245">
    <property type="component" value="Unassembled WGS sequence"/>
</dbReference>